<protein>
    <submittedName>
        <fullName evidence="3">Peptidase M16</fullName>
    </submittedName>
</protein>
<dbReference type="PANTHER" id="PTHR11851:SF224">
    <property type="entry name" value="PROCESSING PROTEASE"/>
    <property type="match status" value="1"/>
</dbReference>
<evidence type="ECO:0000259" key="1">
    <source>
        <dbReference type="Pfam" id="PF00675"/>
    </source>
</evidence>
<organism evidence="3 4">
    <name type="scientific">Alistipes communis</name>
    <dbReference type="NCBI Taxonomy" id="2585118"/>
    <lineage>
        <taxon>Bacteria</taxon>
        <taxon>Pseudomonadati</taxon>
        <taxon>Bacteroidota</taxon>
        <taxon>Bacteroidia</taxon>
        <taxon>Bacteroidales</taxon>
        <taxon>Rikenellaceae</taxon>
        <taxon>Alistipes</taxon>
    </lineage>
</organism>
<dbReference type="RefSeq" id="WP_141411942.1">
    <property type="nucleotide sequence ID" value="NZ_AP019735.1"/>
</dbReference>
<sequence>MKQPQLTTPSDISLHEPLHRTLPNGVTIHTLCAAEFEVVRVSFVFRAGSAQQRKAFVATSTANLLSEGTRDMTSQQIAEQFDFYGSYFDVNVDRDYVYISFCSLSKYFRQTLAVAEQILLHPLFPEEEVASYREKRKQRLRIERMKVETEAREAFARALFGPAHPYGITWPETAYDDLTRDDLLDFYARHYTARNCFVVCSGAADAAVVDAVAEVAGQLPAGADRAAEPFPPAVTTPHVAVPHAGAVQSSIRIGRLLFGRNHPDYVGMQVVAMLLGGYFGSRLMQNLREANGFTYGVVAAMVNLEREGYLAVATQVARDATEQALAEIYREIERLRTEPVAEEELSLVRNMMTGEMMRILDGPFGIADVTIENILCGRRNDVVSENLQRIRAITPAEVQRLAVKYLPREALVTVVAGGPESVL</sequence>
<dbReference type="SUPFAM" id="SSF63411">
    <property type="entry name" value="LuxS/MPP-like metallohydrolase"/>
    <property type="match status" value="2"/>
</dbReference>
<dbReference type="EMBL" id="AP019735">
    <property type="protein sequence ID" value="BBL02944.1"/>
    <property type="molecule type" value="Genomic_DNA"/>
</dbReference>
<accession>A0A4Y1WQY7</accession>
<dbReference type="KEGG" id="acou:A5CBH24_02570"/>
<dbReference type="OrthoDB" id="9811314at2"/>
<evidence type="ECO:0000259" key="2">
    <source>
        <dbReference type="Pfam" id="PF05193"/>
    </source>
</evidence>
<feature type="domain" description="Peptidase M16 N-terminal" evidence="1">
    <location>
        <begin position="38"/>
        <end position="151"/>
    </location>
</feature>
<dbReference type="Gene3D" id="3.30.830.10">
    <property type="entry name" value="Metalloenzyme, LuxS/M16 peptidase-like"/>
    <property type="match status" value="2"/>
</dbReference>
<dbReference type="Pfam" id="PF05193">
    <property type="entry name" value="Peptidase_M16_C"/>
    <property type="match status" value="1"/>
</dbReference>
<gene>
    <name evidence="3" type="ORF">A5CBH24_02570</name>
</gene>
<evidence type="ECO:0000313" key="4">
    <source>
        <dbReference type="Proteomes" id="UP000318946"/>
    </source>
</evidence>
<name>A0A4Y1WQY7_9BACT</name>
<dbReference type="AlphaFoldDB" id="A0A4Y1WQY7"/>
<dbReference type="PANTHER" id="PTHR11851">
    <property type="entry name" value="METALLOPROTEASE"/>
    <property type="match status" value="1"/>
</dbReference>
<proteinExistence type="predicted"/>
<dbReference type="InterPro" id="IPR007863">
    <property type="entry name" value="Peptidase_M16_C"/>
</dbReference>
<dbReference type="Proteomes" id="UP000318946">
    <property type="component" value="Chromosome"/>
</dbReference>
<dbReference type="GO" id="GO:0046872">
    <property type="term" value="F:metal ion binding"/>
    <property type="evidence" value="ECO:0007669"/>
    <property type="project" value="InterPro"/>
</dbReference>
<evidence type="ECO:0000313" key="3">
    <source>
        <dbReference type="EMBL" id="BBL02944.1"/>
    </source>
</evidence>
<dbReference type="GeneID" id="78340980"/>
<dbReference type="Pfam" id="PF00675">
    <property type="entry name" value="Peptidase_M16"/>
    <property type="match status" value="1"/>
</dbReference>
<feature type="domain" description="Peptidase M16 C-terminal" evidence="2">
    <location>
        <begin position="177"/>
        <end position="351"/>
    </location>
</feature>
<dbReference type="InterPro" id="IPR011249">
    <property type="entry name" value="Metalloenz_LuxS/M16"/>
</dbReference>
<dbReference type="InterPro" id="IPR050361">
    <property type="entry name" value="MPP/UQCRC_Complex"/>
</dbReference>
<dbReference type="InterPro" id="IPR011765">
    <property type="entry name" value="Pept_M16_N"/>
</dbReference>
<reference evidence="4" key="1">
    <citation type="submission" date="2019-06" db="EMBL/GenBank/DDBJ databases">
        <title>Alistipes onderdonkii subsp. vulgaris subsp. nov., Alistipes dispar sp. nov. and Alistipes communis sp. nov., isolated from human faeces, and creation of Alistipes onderdonkii subsp. onderdonkii subsp. nov.</title>
        <authorList>
            <person name="Sakamoto M."/>
            <person name="Ikeyama N."/>
            <person name="Ogata Y."/>
            <person name="Suda W."/>
            <person name="Iino T."/>
            <person name="Hattori M."/>
            <person name="Ohkuma M."/>
        </authorList>
    </citation>
    <scope>NUCLEOTIDE SEQUENCE [LARGE SCALE GENOMIC DNA]</scope>
    <source>
        <strain evidence="4">5CBH24</strain>
    </source>
</reference>
<keyword evidence="4" id="KW-1185">Reference proteome</keyword>